<organism evidence="2 3">
    <name type="scientific">Flavivirga rizhaonensis</name>
    <dbReference type="NCBI Taxonomy" id="2559571"/>
    <lineage>
        <taxon>Bacteria</taxon>
        <taxon>Pseudomonadati</taxon>
        <taxon>Bacteroidota</taxon>
        <taxon>Flavobacteriia</taxon>
        <taxon>Flavobacteriales</taxon>
        <taxon>Flavobacteriaceae</taxon>
        <taxon>Flavivirga</taxon>
    </lineage>
</organism>
<dbReference type="OrthoDB" id="1164169at2"/>
<sequence length="115" mass="13206">MYKTKDIEPKELNTFAIKNQDEILQHTGSKLDLVKAWEVIKNTSNNYTKSDEKVQEADTLLYQILNRKQESAAPKQTNSKKQKVSSSEETLEIQEKERSRALALLELELELLIAA</sequence>
<name>A0A4S1E126_9FLAO</name>
<evidence type="ECO:0000313" key="3">
    <source>
        <dbReference type="Proteomes" id="UP000307602"/>
    </source>
</evidence>
<dbReference type="AlphaFoldDB" id="A0A4S1E126"/>
<proteinExistence type="predicted"/>
<gene>
    <name evidence="2" type="ORF">EM932_06085</name>
</gene>
<keyword evidence="3" id="KW-1185">Reference proteome</keyword>
<evidence type="ECO:0000313" key="2">
    <source>
        <dbReference type="EMBL" id="TGV03592.1"/>
    </source>
</evidence>
<dbReference type="RefSeq" id="WP_135876286.1">
    <property type="nucleotide sequence ID" value="NZ_SRSO01000006.1"/>
</dbReference>
<feature type="region of interest" description="Disordered" evidence="1">
    <location>
        <begin position="70"/>
        <end position="95"/>
    </location>
</feature>
<accession>A0A4S1E126</accession>
<dbReference type="Proteomes" id="UP000307602">
    <property type="component" value="Unassembled WGS sequence"/>
</dbReference>
<reference evidence="2 3" key="1">
    <citation type="submission" date="2019-04" db="EMBL/GenBank/DDBJ databases">
        <authorList>
            <person name="Liu A."/>
        </authorList>
    </citation>
    <scope>NUCLEOTIDE SEQUENCE [LARGE SCALE GENOMIC DNA]</scope>
    <source>
        <strain evidence="2 3">RZ03</strain>
    </source>
</reference>
<dbReference type="EMBL" id="SRSO01000006">
    <property type="protein sequence ID" value="TGV03592.1"/>
    <property type="molecule type" value="Genomic_DNA"/>
</dbReference>
<evidence type="ECO:0000256" key="1">
    <source>
        <dbReference type="SAM" id="MobiDB-lite"/>
    </source>
</evidence>
<protein>
    <submittedName>
        <fullName evidence="2">Uncharacterized protein</fullName>
    </submittedName>
</protein>
<comment type="caution">
    <text evidence="2">The sequence shown here is derived from an EMBL/GenBank/DDBJ whole genome shotgun (WGS) entry which is preliminary data.</text>
</comment>